<dbReference type="EMBL" id="OA605586">
    <property type="protein sequence ID" value="CAD7207521.1"/>
    <property type="molecule type" value="Genomic_DNA"/>
</dbReference>
<evidence type="ECO:0000313" key="1">
    <source>
        <dbReference type="EMBL" id="CAD7207521.1"/>
    </source>
</evidence>
<sequence>MRWWKTIHYRHRLHELCRHLVLCDPRQQDYRSDGSAVSCQDAERSVGDRSQQSPACRGL</sequence>
<reference evidence="1" key="1">
    <citation type="submission" date="2020-11" db="EMBL/GenBank/DDBJ databases">
        <authorList>
            <person name="Tran Van P."/>
        </authorList>
    </citation>
    <scope>NUCLEOTIDE SEQUENCE</scope>
</reference>
<gene>
    <name evidence="1" type="ORF">TDIB3V08_LOCUS13669</name>
</gene>
<dbReference type="AlphaFoldDB" id="A0A7R8VYY2"/>
<name>A0A7R8VYY2_TIMDO</name>
<protein>
    <submittedName>
        <fullName evidence="1">Uncharacterized protein</fullName>
    </submittedName>
</protein>
<organism evidence="1">
    <name type="scientific">Timema douglasi</name>
    <name type="common">Walking stick</name>
    <dbReference type="NCBI Taxonomy" id="61478"/>
    <lineage>
        <taxon>Eukaryota</taxon>
        <taxon>Metazoa</taxon>
        <taxon>Ecdysozoa</taxon>
        <taxon>Arthropoda</taxon>
        <taxon>Hexapoda</taxon>
        <taxon>Insecta</taxon>
        <taxon>Pterygota</taxon>
        <taxon>Neoptera</taxon>
        <taxon>Polyneoptera</taxon>
        <taxon>Phasmatodea</taxon>
        <taxon>Timematodea</taxon>
        <taxon>Timematoidea</taxon>
        <taxon>Timematidae</taxon>
        <taxon>Timema</taxon>
    </lineage>
</organism>
<accession>A0A7R8VYY2</accession>
<proteinExistence type="predicted"/>